<evidence type="ECO:0000313" key="2">
    <source>
        <dbReference type="EMBL" id="CAD7282109.1"/>
    </source>
</evidence>
<evidence type="ECO:0000313" key="3">
    <source>
        <dbReference type="Proteomes" id="UP000678499"/>
    </source>
</evidence>
<evidence type="ECO:0000256" key="1">
    <source>
        <dbReference type="SAM" id="MobiDB-lite"/>
    </source>
</evidence>
<feature type="compositionally biased region" description="Low complexity" evidence="1">
    <location>
        <begin position="42"/>
        <end position="56"/>
    </location>
</feature>
<protein>
    <submittedName>
        <fullName evidence="2">Uncharacterized protein</fullName>
    </submittedName>
</protein>
<accession>A0A7R9GIB5</accession>
<dbReference type="EMBL" id="OA885522">
    <property type="protein sequence ID" value="CAD7282109.1"/>
    <property type="molecule type" value="Genomic_DNA"/>
</dbReference>
<sequence>MGTVNNLFSGGSQRFWVPSPRLDRQGFFPSTLDSRDTAATPATDNSNAAVSAATSSMPGENHDPGFLAKFGLAGSTKIEADSGQAPVYVDPITRRYEEFAAAKWPNPFEAIKRGIASLGVCPTEEDRAKLGQEPCPDSVTAGGAFKWLRWFLMGEALMFWGMLGYQYTTCTQRHECHRLINTMRNAQDMPKYI</sequence>
<proteinExistence type="predicted"/>
<gene>
    <name evidence="2" type="ORF">NMOB1V02_LOCUS9741</name>
</gene>
<keyword evidence="3" id="KW-1185">Reference proteome</keyword>
<organism evidence="2">
    <name type="scientific">Notodromas monacha</name>
    <dbReference type="NCBI Taxonomy" id="399045"/>
    <lineage>
        <taxon>Eukaryota</taxon>
        <taxon>Metazoa</taxon>
        <taxon>Ecdysozoa</taxon>
        <taxon>Arthropoda</taxon>
        <taxon>Crustacea</taxon>
        <taxon>Oligostraca</taxon>
        <taxon>Ostracoda</taxon>
        <taxon>Podocopa</taxon>
        <taxon>Podocopida</taxon>
        <taxon>Cypridocopina</taxon>
        <taxon>Cypridoidea</taxon>
        <taxon>Cyprididae</taxon>
        <taxon>Notodromas</taxon>
    </lineage>
</organism>
<reference evidence="2" key="1">
    <citation type="submission" date="2020-11" db="EMBL/GenBank/DDBJ databases">
        <authorList>
            <person name="Tran Van P."/>
        </authorList>
    </citation>
    <scope>NUCLEOTIDE SEQUENCE</scope>
</reference>
<dbReference type="Proteomes" id="UP000678499">
    <property type="component" value="Unassembled WGS sequence"/>
</dbReference>
<name>A0A7R9GIB5_9CRUS</name>
<dbReference type="AlphaFoldDB" id="A0A7R9GIB5"/>
<dbReference type="EMBL" id="CAJPEX010003485">
    <property type="protein sequence ID" value="CAG0922261.1"/>
    <property type="molecule type" value="Genomic_DNA"/>
</dbReference>
<feature type="region of interest" description="Disordered" evidence="1">
    <location>
        <begin position="27"/>
        <end position="60"/>
    </location>
</feature>